<proteinExistence type="predicted"/>
<reference evidence="2 3" key="1">
    <citation type="submission" date="2020-07" db="EMBL/GenBank/DDBJ databases">
        <title>Genomic Encyclopedia of Type Strains, Phase III (KMG-III): the genomes of soil and plant-associated and newly described type strains.</title>
        <authorList>
            <person name="Whitman W."/>
        </authorList>
    </citation>
    <scope>NUCLEOTIDE SEQUENCE [LARGE SCALE GENOMIC DNA]</scope>
    <source>
        <strain evidence="2 3">DSM 11255</strain>
    </source>
</reference>
<dbReference type="PROSITE" id="PS00409">
    <property type="entry name" value="PROKAR_NTER_METHYL"/>
    <property type="match status" value="1"/>
</dbReference>
<evidence type="ECO:0000313" key="3">
    <source>
        <dbReference type="Proteomes" id="UP000604066"/>
    </source>
</evidence>
<evidence type="ECO:0000256" key="1">
    <source>
        <dbReference type="SAM" id="Phobius"/>
    </source>
</evidence>
<comment type="caution">
    <text evidence="2">The sequence shown here is derived from an EMBL/GenBank/DDBJ whole genome shotgun (WGS) entry which is preliminary data.</text>
</comment>
<dbReference type="NCBIfam" id="TIGR02532">
    <property type="entry name" value="IV_pilin_GFxxxE"/>
    <property type="match status" value="1"/>
</dbReference>
<feature type="transmembrane region" description="Helical" evidence="1">
    <location>
        <begin position="12"/>
        <end position="36"/>
    </location>
</feature>
<dbReference type="InterPro" id="IPR012902">
    <property type="entry name" value="N_methyl_site"/>
</dbReference>
<protein>
    <submittedName>
        <fullName evidence="2">Prepilin-type N-terminal cleavage/methylation domain-containing protein</fullName>
    </submittedName>
</protein>
<sequence>MKDKGFTLVELLVVLVIGSIIMLVVFNLFVFTYNLWFKGQKAIDYQEQLRFAMDRMAREIRTASAVYNPYVNPPSPGTAYTQVYLVNTVNNETYRVYYYLNSLNKTLYRKVYYPNNNQTTDPLISDVNFTVYYLGYDAVTNKIYNLKLNLSLINKPSATLSTSVVTRVTR</sequence>
<evidence type="ECO:0000313" key="2">
    <source>
        <dbReference type="EMBL" id="NYE56510.1"/>
    </source>
</evidence>
<dbReference type="RefSeq" id="WP_011343569.1">
    <property type="nucleotide sequence ID" value="NZ_ATYG01000001.1"/>
</dbReference>
<organism evidence="2 3">
    <name type="scientific">Carboxydothermus ferrireducens DSM 11255</name>
    <dbReference type="NCBI Taxonomy" id="1119529"/>
    <lineage>
        <taxon>Bacteria</taxon>
        <taxon>Bacillati</taxon>
        <taxon>Bacillota</taxon>
        <taxon>Clostridia</taxon>
        <taxon>Thermoanaerobacterales</taxon>
        <taxon>Thermoanaerobacteraceae</taxon>
        <taxon>Carboxydothermus</taxon>
    </lineage>
</organism>
<dbReference type="EMBL" id="JACCBS010000001">
    <property type="protein sequence ID" value="NYE56510.1"/>
    <property type="molecule type" value="Genomic_DNA"/>
</dbReference>
<dbReference type="Proteomes" id="UP000604066">
    <property type="component" value="Unassembled WGS sequence"/>
</dbReference>
<dbReference type="InterPro" id="IPR045584">
    <property type="entry name" value="Pilin-like"/>
</dbReference>
<dbReference type="SUPFAM" id="SSF54523">
    <property type="entry name" value="Pili subunits"/>
    <property type="match status" value="1"/>
</dbReference>
<keyword evidence="3" id="KW-1185">Reference proteome</keyword>
<keyword evidence="1" id="KW-0812">Transmembrane</keyword>
<keyword evidence="1" id="KW-0472">Membrane</keyword>
<dbReference type="Pfam" id="PF07963">
    <property type="entry name" value="N_methyl"/>
    <property type="match status" value="1"/>
</dbReference>
<name>A0ABX2R6H0_9THEO</name>
<gene>
    <name evidence="2" type="ORF">HDG70_000216</name>
</gene>
<accession>A0ABX2R6H0</accession>
<keyword evidence="1" id="KW-1133">Transmembrane helix</keyword>